<dbReference type="OrthoDB" id="10029326at2759"/>
<dbReference type="AlphaFoldDB" id="A0A8E2DFA7"/>
<evidence type="ECO:0000256" key="1">
    <source>
        <dbReference type="ARBA" id="ARBA00004115"/>
    </source>
</evidence>
<keyword evidence="8 10" id="KW-0472">Membrane</keyword>
<gene>
    <name evidence="12" type="ORF">OBBRIDRAFT_764065</name>
</gene>
<dbReference type="GO" id="GO:0071555">
    <property type="term" value="P:cell wall organization"/>
    <property type="evidence" value="ECO:0007669"/>
    <property type="project" value="UniProtKB-KW"/>
</dbReference>
<dbReference type="EMBL" id="KV722655">
    <property type="protein sequence ID" value="OCH84597.1"/>
    <property type="molecule type" value="Genomic_DNA"/>
</dbReference>
<dbReference type="GO" id="GO:0006078">
    <property type="term" value="P:(1-&gt;6)-beta-D-glucan biosynthetic process"/>
    <property type="evidence" value="ECO:0007669"/>
    <property type="project" value="TreeGrafter"/>
</dbReference>
<dbReference type="PANTHER" id="PTHR28285:SF1">
    <property type="entry name" value="PROTEIN BIG1"/>
    <property type="match status" value="1"/>
</dbReference>
<feature type="chain" id="PRO_5034468181" description="Protein BIG1" evidence="11">
    <location>
        <begin position="22"/>
        <end position="275"/>
    </location>
</feature>
<comment type="similarity">
    <text evidence="2">Belongs to the BIG1 family.</text>
</comment>
<reference evidence="12 13" key="1">
    <citation type="submission" date="2016-07" db="EMBL/GenBank/DDBJ databases">
        <title>Draft genome of the white-rot fungus Obba rivulosa 3A-2.</title>
        <authorList>
            <consortium name="DOE Joint Genome Institute"/>
            <person name="Miettinen O."/>
            <person name="Riley R."/>
            <person name="Acob R."/>
            <person name="Barry K."/>
            <person name="Cullen D."/>
            <person name="De Vries R."/>
            <person name="Hainaut M."/>
            <person name="Hatakka A."/>
            <person name="Henrissat B."/>
            <person name="Hilden K."/>
            <person name="Kuo R."/>
            <person name="Labutti K."/>
            <person name="Lipzen A."/>
            <person name="Makela M.R."/>
            <person name="Sandor L."/>
            <person name="Spatafora J.W."/>
            <person name="Grigoriev I.V."/>
            <person name="Hibbett D.S."/>
        </authorList>
    </citation>
    <scope>NUCLEOTIDE SEQUENCE [LARGE SCALE GENOMIC DNA]</scope>
    <source>
        <strain evidence="12 13">3A-2</strain>
    </source>
</reference>
<dbReference type="GO" id="GO:0005789">
    <property type="term" value="C:endoplasmic reticulum membrane"/>
    <property type="evidence" value="ECO:0007669"/>
    <property type="project" value="UniProtKB-SubCell"/>
</dbReference>
<keyword evidence="7 10" id="KW-1133">Transmembrane helix</keyword>
<evidence type="ECO:0000256" key="2">
    <source>
        <dbReference type="ARBA" id="ARBA00008203"/>
    </source>
</evidence>
<evidence type="ECO:0000256" key="5">
    <source>
        <dbReference type="ARBA" id="ARBA00022729"/>
    </source>
</evidence>
<evidence type="ECO:0000256" key="6">
    <source>
        <dbReference type="ARBA" id="ARBA00022824"/>
    </source>
</evidence>
<protein>
    <recommendedName>
        <fullName evidence="3">Protein BIG1</fullName>
    </recommendedName>
</protein>
<name>A0A8E2DFA7_9APHY</name>
<organism evidence="12 13">
    <name type="scientific">Obba rivulosa</name>
    <dbReference type="NCBI Taxonomy" id="1052685"/>
    <lineage>
        <taxon>Eukaryota</taxon>
        <taxon>Fungi</taxon>
        <taxon>Dikarya</taxon>
        <taxon>Basidiomycota</taxon>
        <taxon>Agaricomycotina</taxon>
        <taxon>Agaricomycetes</taxon>
        <taxon>Polyporales</taxon>
        <taxon>Gelatoporiaceae</taxon>
        <taxon>Obba</taxon>
    </lineage>
</organism>
<evidence type="ECO:0000256" key="3">
    <source>
        <dbReference type="ARBA" id="ARBA00022089"/>
    </source>
</evidence>
<proteinExistence type="inferred from homology"/>
<feature type="transmembrane region" description="Helical" evidence="10">
    <location>
        <begin position="230"/>
        <end position="255"/>
    </location>
</feature>
<dbReference type="InterPro" id="IPR037654">
    <property type="entry name" value="Big1"/>
</dbReference>
<dbReference type="Proteomes" id="UP000250043">
    <property type="component" value="Unassembled WGS sequence"/>
</dbReference>
<comment type="subcellular location">
    <subcellularLocation>
        <location evidence="1">Endoplasmic reticulum membrane</location>
        <topology evidence="1">Single-pass type I membrane protein</topology>
    </subcellularLocation>
</comment>
<keyword evidence="6" id="KW-0256">Endoplasmic reticulum</keyword>
<keyword evidence="5 11" id="KW-0732">Signal</keyword>
<dbReference type="PANTHER" id="PTHR28285">
    <property type="entry name" value="PROTEIN BIG1"/>
    <property type="match status" value="1"/>
</dbReference>
<sequence length="275" mass="29591">MTRRMMHILFALLPAAAFAFSDTIPLLAWSSQSSDAIPSPQLSASTYSTAVLESVLFRDDVCKNDAVIVVEQPGLHASDLRTLSSSSFLANSLESSPSALQLPYVLHRRENARPLSDLAAMLARRCGSQLVELPSDEGFEISADSQDKYVVYVKMPGLDGAQGQERKELVAEHEFHLASTLRRLTGSFPQHFVVYTGSSAPRLVSRQSPAAAASPSGGILARYQLLTPGLILALLVAFFVLIPTVFFGVTALASVQSPVKTEPPKGFSADAKKTQ</sequence>
<keyword evidence="13" id="KW-1185">Reference proteome</keyword>
<feature type="signal peptide" evidence="11">
    <location>
        <begin position="1"/>
        <end position="21"/>
    </location>
</feature>
<dbReference type="GO" id="GO:0009272">
    <property type="term" value="P:fungal-type cell wall biogenesis"/>
    <property type="evidence" value="ECO:0007669"/>
    <property type="project" value="TreeGrafter"/>
</dbReference>
<keyword evidence="4 10" id="KW-0812">Transmembrane</keyword>
<evidence type="ECO:0000256" key="7">
    <source>
        <dbReference type="ARBA" id="ARBA00022989"/>
    </source>
</evidence>
<evidence type="ECO:0000256" key="8">
    <source>
        <dbReference type="ARBA" id="ARBA00023136"/>
    </source>
</evidence>
<evidence type="ECO:0000313" key="13">
    <source>
        <dbReference type="Proteomes" id="UP000250043"/>
    </source>
</evidence>
<evidence type="ECO:0000256" key="11">
    <source>
        <dbReference type="SAM" id="SignalP"/>
    </source>
</evidence>
<evidence type="ECO:0000313" key="12">
    <source>
        <dbReference type="EMBL" id="OCH84597.1"/>
    </source>
</evidence>
<evidence type="ECO:0000256" key="9">
    <source>
        <dbReference type="ARBA" id="ARBA00023316"/>
    </source>
</evidence>
<keyword evidence="9" id="KW-0961">Cell wall biogenesis/degradation</keyword>
<evidence type="ECO:0000256" key="4">
    <source>
        <dbReference type="ARBA" id="ARBA00022692"/>
    </source>
</evidence>
<accession>A0A8E2DFA7</accession>
<evidence type="ECO:0000256" key="10">
    <source>
        <dbReference type="SAM" id="Phobius"/>
    </source>
</evidence>